<accession>A0A6P7GHP6</accession>
<protein>
    <submittedName>
        <fullName evidence="1">Uncharacterized protein LOC114342774</fullName>
    </submittedName>
</protein>
<name>A0A6P7GHP6_DIAVI</name>
<sequence>MNMDTKPNCILEEIYERFKNSTCPVVTRTIKQAQWSKMGTPNLWLVITPITIHLFIICDGNRNERVLERVTFLKLSPRCIAQTTNITLLPTSNGVETAVTSYLKTPITPVAQLVTRTRRKLNTTPHTHINIQGEELRPILFEEESLEEELTHRPWRTIQESHWPYLA</sequence>
<reference evidence="1" key="1">
    <citation type="submission" date="2025-08" db="UniProtKB">
        <authorList>
            <consortium name="RefSeq"/>
        </authorList>
    </citation>
    <scope>IDENTIFICATION</scope>
    <source>
        <tissue evidence="1">Whole insect</tissue>
    </source>
</reference>
<dbReference type="InParanoid" id="A0A6P7GHP6"/>
<gene>
    <name evidence="1" type="primary">LOC114342774</name>
</gene>
<evidence type="ECO:0000313" key="1">
    <source>
        <dbReference type="RefSeq" id="XP_028149366.1"/>
    </source>
</evidence>
<proteinExistence type="predicted"/>
<dbReference type="AlphaFoldDB" id="A0A6P7GHP6"/>
<organism evidence="1">
    <name type="scientific">Diabrotica virgifera virgifera</name>
    <name type="common">western corn rootworm</name>
    <dbReference type="NCBI Taxonomy" id="50390"/>
    <lineage>
        <taxon>Eukaryota</taxon>
        <taxon>Metazoa</taxon>
        <taxon>Ecdysozoa</taxon>
        <taxon>Arthropoda</taxon>
        <taxon>Hexapoda</taxon>
        <taxon>Insecta</taxon>
        <taxon>Pterygota</taxon>
        <taxon>Neoptera</taxon>
        <taxon>Endopterygota</taxon>
        <taxon>Coleoptera</taxon>
        <taxon>Polyphaga</taxon>
        <taxon>Cucujiformia</taxon>
        <taxon>Chrysomeloidea</taxon>
        <taxon>Chrysomelidae</taxon>
        <taxon>Galerucinae</taxon>
        <taxon>Diabroticina</taxon>
        <taxon>Diabroticites</taxon>
        <taxon>Diabrotica</taxon>
    </lineage>
</organism>
<dbReference type="RefSeq" id="XP_028149366.1">
    <property type="nucleotide sequence ID" value="XM_028293565.1"/>
</dbReference>